<feature type="transmembrane region" description="Helical" evidence="6">
    <location>
        <begin position="390"/>
        <end position="412"/>
    </location>
</feature>
<dbReference type="InterPro" id="IPR020846">
    <property type="entry name" value="MFS_dom"/>
</dbReference>
<keyword evidence="3 6" id="KW-0812">Transmembrane</keyword>
<dbReference type="Pfam" id="PF06609">
    <property type="entry name" value="TRI12"/>
    <property type="match status" value="1"/>
</dbReference>
<keyword evidence="5 6" id="KW-0472">Membrane</keyword>
<dbReference type="RefSeq" id="XP_022490600.1">
    <property type="nucleotide sequence ID" value="XM_022629891.1"/>
</dbReference>
<proteinExistence type="predicted"/>
<feature type="transmembrane region" description="Helical" evidence="6">
    <location>
        <begin position="286"/>
        <end position="303"/>
    </location>
</feature>
<evidence type="ECO:0000313" key="8">
    <source>
        <dbReference type="EMBL" id="OGE55170.1"/>
    </source>
</evidence>
<comment type="caution">
    <text evidence="8">The sequence shown here is derived from an EMBL/GenBank/DDBJ whole genome shotgun (WGS) entry which is preliminary data.</text>
</comment>
<dbReference type="SUPFAM" id="SSF103473">
    <property type="entry name" value="MFS general substrate transporter"/>
    <property type="match status" value="1"/>
</dbReference>
<keyword evidence="9" id="KW-1185">Reference proteome</keyword>
<dbReference type="PROSITE" id="PS50850">
    <property type="entry name" value="MFS"/>
    <property type="match status" value="1"/>
</dbReference>
<gene>
    <name evidence="8" type="ORF">PENARI_c005G08212</name>
</gene>
<evidence type="ECO:0000259" key="7">
    <source>
        <dbReference type="PROSITE" id="PS50850"/>
    </source>
</evidence>
<feature type="transmembrane region" description="Helical" evidence="6">
    <location>
        <begin position="176"/>
        <end position="195"/>
    </location>
</feature>
<dbReference type="GO" id="GO:0005886">
    <property type="term" value="C:plasma membrane"/>
    <property type="evidence" value="ECO:0007669"/>
    <property type="project" value="TreeGrafter"/>
</dbReference>
<dbReference type="InterPro" id="IPR010573">
    <property type="entry name" value="MFS_Str1/Tri12-like"/>
</dbReference>
<feature type="transmembrane region" description="Helical" evidence="6">
    <location>
        <begin position="418"/>
        <end position="441"/>
    </location>
</feature>
<evidence type="ECO:0000256" key="6">
    <source>
        <dbReference type="SAM" id="Phobius"/>
    </source>
</evidence>
<feature type="transmembrane region" description="Helical" evidence="6">
    <location>
        <begin position="547"/>
        <end position="566"/>
    </location>
</feature>
<dbReference type="InterPro" id="IPR036259">
    <property type="entry name" value="MFS_trans_sf"/>
</dbReference>
<evidence type="ECO:0000313" key="9">
    <source>
        <dbReference type="Proteomes" id="UP000177622"/>
    </source>
</evidence>
<feature type="transmembrane region" description="Helical" evidence="6">
    <location>
        <begin position="253"/>
        <end position="274"/>
    </location>
</feature>
<protein>
    <recommendedName>
        <fullName evidence="7">Major facilitator superfamily (MFS) profile domain-containing protein</fullName>
    </recommendedName>
</protein>
<evidence type="ECO:0000256" key="3">
    <source>
        <dbReference type="ARBA" id="ARBA00022692"/>
    </source>
</evidence>
<feature type="transmembrane region" description="Helical" evidence="6">
    <location>
        <begin position="90"/>
        <end position="107"/>
    </location>
</feature>
<dbReference type="PANTHER" id="PTHR23501">
    <property type="entry name" value="MAJOR FACILITATOR SUPERFAMILY"/>
    <property type="match status" value="1"/>
</dbReference>
<dbReference type="Gene3D" id="1.20.1250.20">
    <property type="entry name" value="MFS general substrate transporter like domains"/>
    <property type="match status" value="1"/>
</dbReference>
<organism evidence="8 9">
    <name type="scientific">Penicillium arizonense</name>
    <dbReference type="NCBI Taxonomy" id="1835702"/>
    <lineage>
        <taxon>Eukaryota</taxon>
        <taxon>Fungi</taxon>
        <taxon>Dikarya</taxon>
        <taxon>Ascomycota</taxon>
        <taxon>Pezizomycotina</taxon>
        <taxon>Eurotiomycetes</taxon>
        <taxon>Eurotiomycetidae</taxon>
        <taxon>Eurotiales</taxon>
        <taxon>Aspergillaceae</taxon>
        <taxon>Penicillium</taxon>
    </lineage>
</organism>
<keyword evidence="4 6" id="KW-1133">Transmembrane helix</keyword>
<dbReference type="EMBL" id="LXJU01000005">
    <property type="protein sequence ID" value="OGE55170.1"/>
    <property type="molecule type" value="Genomic_DNA"/>
</dbReference>
<evidence type="ECO:0000256" key="5">
    <source>
        <dbReference type="ARBA" id="ARBA00023136"/>
    </source>
</evidence>
<dbReference type="OrthoDB" id="4139357at2759"/>
<reference evidence="8 9" key="1">
    <citation type="journal article" date="2016" name="Sci. Rep.">
        <title>Penicillium arizonense, a new, genome sequenced fungal species, reveals a high chemical diversity in secreted metabolites.</title>
        <authorList>
            <person name="Grijseels S."/>
            <person name="Nielsen J.C."/>
            <person name="Randelovic M."/>
            <person name="Nielsen J."/>
            <person name="Nielsen K.F."/>
            <person name="Workman M."/>
            <person name="Frisvad J.C."/>
        </authorList>
    </citation>
    <scope>NUCLEOTIDE SEQUENCE [LARGE SCALE GENOMIC DNA]</scope>
    <source>
        <strain evidence="8 9">CBS 141311</strain>
    </source>
</reference>
<dbReference type="AlphaFoldDB" id="A0A1F5LQ72"/>
<dbReference type="PANTHER" id="PTHR23501:SF195">
    <property type="entry name" value="PEP5"/>
    <property type="match status" value="1"/>
</dbReference>
<feature type="transmembrane region" description="Helical" evidence="6">
    <location>
        <begin position="119"/>
        <end position="138"/>
    </location>
</feature>
<dbReference type="GO" id="GO:0022857">
    <property type="term" value="F:transmembrane transporter activity"/>
    <property type="evidence" value="ECO:0007669"/>
    <property type="project" value="InterPro"/>
</dbReference>
<feature type="transmembrane region" description="Helical" evidence="6">
    <location>
        <begin position="215"/>
        <end position="233"/>
    </location>
</feature>
<comment type="subcellular location">
    <subcellularLocation>
        <location evidence="1">Membrane</location>
        <topology evidence="1">Multi-pass membrane protein</topology>
    </subcellularLocation>
</comment>
<accession>A0A1F5LQ72</accession>
<evidence type="ECO:0000256" key="2">
    <source>
        <dbReference type="ARBA" id="ARBA00022448"/>
    </source>
</evidence>
<name>A0A1F5LQ72_PENAI</name>
<feature type="transmembrane region" description="Helical" evidence="6">
    <location>
        <begin position="448"/>
        <end position="474"/>
    </location>
</feature>
<sequence length="585" mass="62557">MSLQTPNQNVFGPAEAEKQDIEHVDVLEDTPSSSTATDPPMEEKFVWSYDIITNLIALNTVYFAASWALVVPTSAIGFIARVFPEQASDSAWIAAAVTIPNCVLQAFMGDLSDILDRRWFLLVGALFGLCGNLISGRASTMGMVLAGQVLNGVGVTLDYLAIPLSAEAVAKKDRPVVSAISIVVAGVATVIGPLVQGEFIKHDIGGADNGWRGGFYFGAGFYAMAFALVFWLYHPQSRPNPENLSKVSRVLKIDWSGVFLVTAGLCLFLVALHYGDNPDPWDSAKVLATLIVGIVCLLAFGVWEWKGTSVGLLRHDLFEHRNYTVTLLASFTSGMVFFGGQAYIPQEVLYIFSNDPVMTSVWTYPYNVACIFGAASSGIYMSWTKEAKGLMIGSFAGLTLSSGLMAIIHPGINFAGWFFPTAIMGFAVGVQVATSIVVVGLCTPDRFIGLAISMAGAIRALGGSVGVTIFSTIFSSKLDSYLPEKVTKVLVAAKMEPTTISELFPGILQAISAGSADALVQIPGISSKTADLIQAAAAEAYSDSFRFIWYTLIPFGAVSMVISAFLKSTKKQMTSVVAAGVQRRH</sequence>
<feature type="domain" description="Major facilitator superfamily (MFS) profile" evidence="7">
    <location>
        <begin position="52"/>
        <end position="571"/>
    </location>
</feature>
<dbReference type="GeneID" id="34574625"/>
<keyword evidence="2" id="KW-0813">Transport</keyword>
<feature type="transmembrane region" description="Helical" evidence="6">
    <location>
        <begin position="323"/>
        <end position="344"/>
    </location>
</feature>
<evidence type="ECO:0000256" key="4">
    <source>
        <dbReference type="ARBA" id="ARBA00022989"/>
    </source>
</evidence>
<evidence type="ECO:0000256" key="1">
    <source>
        <dbReference type="ARBA" id="ARBA00004141"/>
    </source>
</evidence>
<dbReference type="Proteomes" id="UP000177622">
    <property type="component" value="Unassembled WGS sequence"/>
</dbReference>
<feature type="transmembrane region" description="Helical" evidence="6">
    <location>
        <begin position="364"/>
        <end position="383"/>
    </location>
</feature>